<evidence type="ECO:0000256" key="4">
    <source>
        <dbReference type="ARBA" id="ARBA00022840"/>
    </source>
</evidence>
<protein>
    <recommendedName>
        <fullName evidence="7">Kinesin-like protein</fullName>
    </recommendedName>
</protein>
<dbReference type="InParanoid" id="A0A0V0QCS1"/>
<dbReference type="EMBL" id="LDAU01000202">
    <property type="protein sequence ID" value="KRW99943.1"/>
    <property type="molecule type" value="Genomic_DNA"/>
</dbReference>
<evidence type="ECO:0000256" key="7">
    <source>
        <dbReference type="RuleBase" id="RU000394"/>
    </source>
</evidence>
<dbReference type="CDD" id="cd00106">
    <property type="entry name" value="KISc"/>
    <property type="match status" value="1"/>
</dbReference>
<keyword evidence="7" id="KW-0493">Microtubule</keyword>
<feature type="coiled-coil region" evidence="8">
    <location>
        <begin position="393"/>
        <end position="454"/>
    </location>
</feature>
<dbReference type="OMA" id="SEPRING"/>
<evidence type="ECO:0000256" key="1">
    <source>
        <dbReference type="ARBA" id="ARBA00004496"/>
    </source>
</evidence>
<keyword evidence="5 8" id="KW-0175">Coiled coil</keyword>
<dbReference type="PANTHER" id="PTHR47969:SF15">
    <property type="entry name" value="CHROMOSOME-ASSOCIATED KINESIN KIF4A-RELATED"/>
    <property type="match status" value="1"/>
</dbReference>
<feature type="region of interest" description="Disordered" evidence="9">
    <location>
        <begin position="590"/>
        <end position="620"/>
    </location>
</feature>
<dbReference type="PROSITE" id="PS00411">
    <property type="entry name" value="KINESIN_MOTOR_1"/>
    <property type="match status" value="1"/>
</dbReference>
<dbReference type="SMART" id="SM00129">
    <property type="entry name" value="KISc"/>
    <property type="match status" value="1"/>
</dbReference>
<feature type="coiled-coil region" evidence="8">
    <location>
        <begin position="494"/>
        <end position="573"/>
    </location>
</feature>
<dbReference type="InterPro" id="IPR001752">
    <property type="entry name" value="Kinesin_motor_dom"/>
</dbReference>
<gene>
    <name evidence="11" type="ORF">PPERSA_12619</name>
</gene>
<dbReference type="GO" id="GO:0005524">
    <property type="term" value="F:ATP binding"/>
    <property type="evidence" value="ECO:0007669"/>
    <property type="project" value="UniProtKB-UniRule"/>
</dbReference>
<comment type="similarity">
    <text evidence="6 7">Belongs to the TRAFAC class myosin-kinesin ATPase superfamily. Kinesin family.</text>
</comment>
<dbReference type="FunCoup" id="A0A0V0QCS1">
    <property type="interactions" value="3"/>
</dbReference>
<comment type="subcellular location">
    <subcellularLocation>
        <location evidence="1">Cytoplasm</location>
    </subcellularLocation>
</comment>
<dbReference type="GO" id="GO:0003777">
    <property type="term" value="F:microtubule motor activity"/>
    <property type="evidence" value="ECO:0007669"/>
    <property type="project" value="InterPro"/>
</dbReference>
<keyword evidence="11" id="KW-0378">Hydrolase</keyword>
<dbReference type="OrthoDB" id="3176171at2759"/>
<evidence type="ECO:0000256" key="6">
    <source>
        <dbReference type="PROSITE-ProRule" id="PRU00283"/>
    </source>
</evidence>
<evidence type="ECO:0000256" key="3">
    <source>
        <dbReference type="ARBA" id="ARBA00022741"/>
    </source>
</evidence>
<dbReference type="FunFam" id="3.40.850.10:FF:000083">
    <property type="entry name" value="Kinesin-like protein"/>
    <property type="match status" value="1"/>
</dbReference>
<evidence type="ECO:0000256" key="8">
    <source>
        <dbReference type="SAM" id="Coils"/>
    </source>
</evidence>
<evidence type="ECO:0000259" key="10">
    <source>
        <dbReference type="PROSITE" id="PS50067"/>
    </source>
</evidence>
<evidence type="ECO:0000256" key="2">
    <source>
        <dbReference type="ARBA" id="ARBA00022490"/>
    </source>
</evidence>
<keyword evidence="12" id="KW-1185">Reference proteome</keyword>
<sequence length="911" mass="105234">MQNSTYSSSLSKSQKITKNNNKDNVKVVIRCRPPLDREIQDGRFISTVQVSPDHNKICIFEYQDIESVPTENLDQYFENQNNYNMNQFAFDFVYDQQNTQEEVYNNTAKQAVLSTLEGYNSTIIAYGQTGTGKTYTMEGFTYDNQDPQRGVIPRSVDEIFKYIQLGSDSRTTFMVRASYLQIYNENISDLLRTERQGLSIREDKKRGVFVEGLSEWAVRSPMEIYSLLKKGANSRSTASTKMNDMSSRSHAVFILTVEQMEFEEQNIQSNTNPPKKLKIGKLNLVDLAGSERARVTGATGQRLEECKQINKSLSALGNVIAALTDNKLQPRAHIPYRDSKITRLLEDSLGGNCKTTIIAMISPSTDAFGESLSTLKFANRAKNIKNIPVINEDQDQRALLRKYESELKRLKHELDEKNSNIIDKARLFQLEKQRQQAEADRDKMVEAYEAISKEFFKEREEKKNLMDKIKGLNSQLLVGGRKVEDTPQFRSALEESQKMIMSKYEEKMQEIEKERQYIEENKAQVDRYKQLLIKQRDIMIALTNRLNERDESILQLQDELDAYDKIYKETEEVNQDQIERVQQLEQFIRQNGLEVPERPKSEEKNNEAKNDDQNQQNGINLEGSAIPFNVTQYNLEEKVGTLQKENELKKNEIQRLQDQIQNIHVKINQDNNKLMDEFEKEFEERVSNIQQKYEEEILVLTENAKKYERNQAQFLDLIQLKGKVDQIIQTLSQPTDLDKQKLVAQDLIFLQQQVADTLNYIITTKEDGNSADLSSSQRNQNSFSQISQNKIVRQSSQQSNSVNGDNNSYRTNSNSAQNNTSTKNGNTFQDNNILQQSNNFENNNSVQSSQNNYNRNKNSNFNSINNNSNKNSSRYHHYNSSGDMEGVKKESNIKNNMNFQQNNTEGLNFQE</sequence>
<dbReference type="Pfam" id="PF00225">
    <property type="entry name" value="Kinesin"/>
    <property type="match status" value="1"/>
</dbReference>
<organism evidence="11 12">
    <name type="scientific">Pseudocohnilembus persalinus</name>
    <name type="common">Ciliate</name>
    <dbReference type="NCBI Taxonomy" id="266149"/>
    <lineage>
        <taxon>Eukaryota</taxon>
        <taxon>Sar</taxon>
        <taxon>Alveolata</taxon>
        <taxon>Ciliophora</taxon>
        <taxon>Intramacronucleata</taxon>
        <taxon>Oligohymenophorea</taxon>
        <taxon>Scuticociliatia</taxon>
        <taxon>Philasterida</taxon>
        <taxon>Pseudocohnilembidae</taxon>
        <taxon>Pseudocohnilembus</taxon>
    </lineage>
</organism>
<dbReference type="PANTHER" id="PTHR47969">
    <property type="entry name" value="CHROMOSOME-ASSOCIATED KINESIN KIF4A-RELATED"/>
    <property type="match status" value="1"/>
</dbReference>
<dbReference type="SUPFAM" id="SSF52540">
    <property type="entry name" value="P-loop containing nucleoside triphosphate hydrolases"/>
    <property type="match status" value="1"/>
</dbReference>
<feature type="compositionally biased region" description="Low complexity" evidence="9">
    <location>
        <begin position="774"/>
        <end position="824"/>
    </location>
</feature>
<dbReference type="AlphaFoldDB" id="A0A0V0QCS1"/>
<dbReference type="PRINTS" id="PR00380">
    <property type="entry name" value="KINESINHEAVY"/>
</dbReference>
<feature type="region of interest" description="Disordered" evidence="9">
    <location>
        <begin position="768"/>
        <end position="886"/>
    </location>
</feature>
<feature type="compositionally biased region" description="Basic and acidic residues" evidence="9">
    <location>
        <begin position="595"/>
        <end position="612"/>
    </location>
</feature>
<dbReference type="Proteomes" id="UP000054937">
    <property type="component" value="Unassembled WGS sequence"/>
</dbReference>
<evidence type="ECO:0000313" key="11">
    <source>
        <dbReference type="EMBL" id="KRW99943.1"/>
    </source>
</evidence>
<keyword evidence="6 7" id="KW-0505">Motor protein</keyword>
<dbReference type="GO" id="GO:0007018">
    <property type="term" value="P:microtubule-based movement"/>
    <property type="evidence" value="ECO:0007669"/>
    <property type="project" value="InterPro"/>
</dbReference>
<comment type="caution">
    <text evidence="11">The sequence shown here is derived from an EMBL/GenBank/DDBJ whole genome shotgun (WGS) entry which is preliminary data.</text>
</comment>
<dbReference type="GO" id="GO:0016787">
    <property type="term" value="F:hydrolase activity"/>
    <property type="evidence" value="ECO:0007669"/>
    <property type="project" value="UniProtKB-KW"/>
</dbReference>
<reference evidence="11 12" key="1">
    <citation type="journal article" date="2015" name="Sci. Rep.">
        <title>Genome of the facultative scuticociliatosis pathogen Pseudocohnilembus persalinus provides insight into its virulence through horizontal gene transfer.</title>
        <authorList>
            <person name="Xiong J."/>
            <person name="Wang G."/>
            <person name="Cheng J."/>
            <person name="Tian M."/>
            <person name="Pan X."/>
            <person name="Warren A."/>
            <person name="Jiang C."/>
            <person name="Yuan D."/>
            <person name="Miao W."/>
        </authorList>
    </citation>
    <scope>NUCLEOTIDE SEQUENCE [LARGE SCALE GENOMIC DNA]</scope>
    <source>
        <strain evidence="11">36N120E</strain>
    </source>
</reference>
<dbReference type="Gene3D" id="3.40.850.10">
    <property type="entry name" value="Kinesin motor domain"/>
    <property type="match status" value="1"/>
</dbReference>
<dbReference type="InterPro" id="IPR036961">
    <property type="entry name" value="Kinesin_motor_dom_sf"/>
</dbReference>
<keyword evidence="3 6" id="KW-0547">Nucleotide-binding</keyword>
<proteinExistence type="inferred from homology"/>
<dbReference type="GO" id="GO:0051231">
    <property type="term" value="P:spindle elongation"/>
    <property type="evidence" value="ECO:0007669"/>
    <property type="project" value="TreeGrafter"/>
</dbReference>
<evidence type="ECO:0000256" key="9">
    <source>
        <dbReference type="SAM" id="MobiDB-lite"/>
    </source>
</evidence>
<dbReference type="GO" id="GO:0005875">
    <property type="term" value="C:microtubule associated complex"/>
    <property type="evidence" value="ECO:0007669"/>
    <property type="project" value="TreeGrafter"/>
</dbReference>
<keyword evidence="4 6" id="KW-0067">ATP-binding</keyword>
<evidence type="ECO:0000256" key="5">
    <source>
        <dbReference type="ARBA" id="ARBA00023054"/>
    </source>
</evidence>
<feature type="domain" description="Kinesin motor" evidence="10">
    <location>
        <begin position="24"/>
        <end position="384"/>
    </location>
</feature>
<feature type="compositionally biased region" description="Low complexity" evidence="9">
    <location>
        <begin position="831"/>
        <end position="872"/>
    </location>
</feature>
<keyword evidence="2" id="KW-0963">Cytoplasm</keyword>
<dbReference type="InterPro" id="IPR027417">
    <property type="entry name" value="P-loop_NTPase"/>
</dbReference>
<dbReference type="PROSITE" id="PS50067">
    <property type="entry name" value="KINESIN_MOTOR_2"/>
    <property type="match status" value="1"/>
</dbReference>
<dbReference type="InterPro" id="IPR019821">
    <property type="entry name" value="Kinesin_motor_CS"/>
</dbReference>
<dbReference type="InterPro" id="IPR027640">
    <property type="entry name" value="Kinesin-like_fam"/>
</dbReference>
<dbReference type="GO" id="GO:0005737">
    <property type="term" value="C:cytoplasm"/>
    <property type="evidence" value="ECO:0007669"/>
    <property type="project" value="UniProtKB-SubCell"/>
</dbReference>
<name>A0A0V0QCS1_PSEPJ</name>
<dbReference type="GO" id="GO:0005874">
    <property type="term" value="C:microtubule"/>
    <property type="evidence" value="ECO:0007669"/>
    <property type="project" value="UniProtKB-KW"/>
</dbReference>
<feature type="coiled-coil region" evidence="8">
    <location>
        <begin position="639"/>
        <end position="710"/>
    </location>
</feature>
<evidence type="ECO:0000313" key="12">
    <source>
        <dbReference type="Proteomes" id="UP000054937"/>
    </source>
</evidence>
<accession>A0A0V0QCS1</accession>
<dbReference type="GO" id="GO:0008017">
    <property type="term" value="F:microtubule binding"/>
    <property type="evidence" value="ECO:0007669"/>
    <property type="project" value="InterPro"/>
</dbReference>
<dbReference type="GO" id="GO:0007052">
    <property type="term" value="P:mitotic spindle organization"/>
    <property type="evidence" value="ECO:0007669"/>
    <property type="project" value="TreeGrafter"/>
</dbReference>
<feature type="binding site" evidence="6">
    <location>
        <begin position="127"/>
        <end position="134"/>
    </location>
    <ligand>
        <name>ATP</name>
        <dbReference type="ChEBI" id="CHEBI:30616"/>
    </ligand>
</feature>